<dbReference type="InterPro" id="IPR016024">
    <property type="entry name" value="ARM-type_fold"/>
</dbReference>
<dbReference type="Pfam" id="PF03378">
    <property type="entry name" value="CAS_CSE1"/>
    <property type="match status" value="1"/>
</dbReference>
<sequence length="953" mass="108109">MAAQQQQQQHQELITQALAHTLDPNPTTRSQAELTLKQAKTTSDHFGLILIAITQNHTIHTSIRQASALAFKNYVKSSWSQSDEDQQDEVVISESDRKTLKEQLVATLISLSDTPQLQIQYQESISIVADADFPDQWPDLIDQIVQRFSLTDWKLNNSLLSTAHAIFKRWRSQFRTDSLFLQIKFVLERFAEPYLSLFKHLDGALSNNIQTLPAAQQQDLIRCLLSMIQIYYDLNSQDIPEFFEDNLPEFMTILHKYLTWDYPGSSSNDDDEEAEAGDLEKIKASICEVVELYSQRYLDVFPMMGQFAETCWAMLTRLGQQQRYDILISKATRFLSVVVRMPSQKALFESDATLEAFCEKIVLPNMMLREFEVEMFEDDPAEFVRRDLEGSDNDTRRQAATNFTRALMEQFEAKVTKIITTYVQDNLQKYASNPTANWKSKDAAVSLLASVASRSSTSTGGVTSTNSLVDVVRFFSEHVVQDLQVSTGAPATHSVIVADAIKFLHTFRNQLTREQLISVIPLLVPHLRSDVMVIYTYAAHTIERILFIKRDNQLLISSGDIQALTHELLQALFGQIRKGSTPQLIAQNDGLMKCAMRVIFTARHSLVPQYQDILSNLIFIVSEISKNPSNPKFNHYTFESIAALIRFTTVENAVPLSTFETALFPSFSNILSQDIQDFAPFVFQILSQMLEMHVNDLPEYYVSLLQPLLTPNLWEVRGNIPALVRLLRAYLSVGAKWIVEGNWVSGMLGVFQKLIGSKVNDQYGFELLQDLFKYIPMEHLSSYLRNVFVILLTRLQASKTEKYTRGLLYFLMFAMTLEKPHLSPDVIISTLNSIQPGLFCQVMEGVLIPAVPSTPLKDRRVVALGHVSLLTRSRSLQNDSEARLYLPILSSVLRIFTLPQLSKGTETAEEEVEEHEYQVGFSMLGASKPRGKEEVLEYVSMPTTGKISCDLPT</sequence>
<evidence type="ECO:0000313" key="10">
    <source>
        <dbReference type="Proteomes" id="UP000001072"/>
    </source>
</evidence>
<dbReference type="SUPFAM" id="SSF48371">
    <property type="entry name" value="ARM repeat"/>
    <property type="match status" value="1"/>
</dbReference>
<dbReference type="EMBL" id="GL883131">
    <property type="protein sequence ID" value="EGG02443.1"/>
    <property type="molecule type" value="Genomic_DNA"/>
</dbReference>
<dbReference type="OrthoDB" id="2501327at2759"/>
<dbReference type="PANTHER" id="PTHR10997:SF8">
    <property type="entry name" value="EXPORTIN-2"/>
    <property type="match status" value="1"/>
</dbReference>
<dbReference type="GO" id="GO:0005635">
    <property type="term" value="C:nuclear envelope"/>
    <property type="evidence" value="ECO:0007669"/>
    <property type="project" value="EnsemblFungi"/>
</dbReference>
<comment type="similarity">
    <text evidence="3">Belongs to the XPO2/CSE1 family.</text>
</comment>
<dbReference type="Pfam" id="PF08506">
    <property type="entry name" value="Cse1"/>
    <property type="match status" value="1"/>
</dbReference>
<dbReference type="KEGG" id="mlr:MELLADRAFT_75463"/>
<protein>
    <recommendedName>
        <fullName evidence="8">Importin N-terminal domain-containing protein</fullName>
    </recommendedName>
</protein>
<dbReference type="GO" id="GO:0032991">
    <property type="term" value="C:protein-containing complex"/>
    <property type="evidence" value="ECO:0007669"/>
    <property type="project" value="EnsemblFungi"/>
</dbReference>
<proteinExistence type="inferred from homology"/>
<evidence type="ECO:0000256" key="1">
    <source>
        <dbReference type="ARBA" id="ARBA00004123"/>
    </source>
</evidence>
<evidence type="ECO:0000256" key="3">
    <source>
        <dbReference type="ARBA" id="ARBA00008669"/>
    </source>
</evidence>
<dbReference type="PANTHER" id="PTHR10997">
    <property type="entry name" value="IMPORTIN-7, 8, 11"/>
    <property type="match status" value="1"/>
</dbReference>
<dbReference type="FunCoup" id="F4RYU6">
    <property type="interactions" value="802"/>
</dbReference>
<dbReference type="Pfam" id="PF03810">
    <property type="entry name" value="IBN_N"/>
    <property type="match status" value="1"/>
</dbReference>
<dbReference type="InterPro" id="IPR011989">
    <property type="entry name" value="ARM-like"/>
</dbReference>
<dbReference type="Proteomes" id="UP000001072">
    <property type="component" value="Unassembled WGS sequence"/>
</dbReference>
<feature type="domain" description="Importin N-terminal" evidence="8">
    <location>
        <begin position="32"/>
        <end position="110"/>
    </location>
</feature>
<dbReference type="InterPro" id="IPR001494">
    <property type="entry name" value="Importin-beta_N"/>
</dbReference>
<dbReference type="GO" id="GO:0046827">
    <property type="term" value="P:positive regulation of protein export from nucleus"/>
    <property type="evidence" value="ECO:0007669"/>
    <property type="project" value="EnsemblFungi"/>
</dbReference>
<evidence type="ECO:0000256" key="5">
    <source>
        <dbReference type="ARBA" id="ARBA00022490"/>
    </source>
</evidence>
<evidence type="ECO:0000256" key="4">
    <source>
        <dbReference type="ARBA" id="ARBA00022448"/>
    </source>
</evidence>
<dbReference type="GeneID" id="18932655"/>
<dbReference type="PROSITE" id="PS50166">
    <property type="entry name" value="IMPORTIN_B_NT"/>
    <property type="match status" value="1"/>
</dbReference>
<comment type="subcellular location">
    <subcellularLocation>
        <location evidence="2">Cytoplasm</location>
    </subcellularLocation>
    <subcellularLocation>
        <location evidence="1">Nucleus</location>
    </subcellularLocation>
</comment>
<dbReference type="SMART" id="SM00913">
    <property type="entry name" value="IBN_N"/>
    <property type="match status" value="1"/>
</dbReference>
<reference evidence="10" key="1">
    <citation type="journal article" date="2011" name="Proc. Natl. Acad. Sci. U.S.A.">
        <title>Obligate biotrophy features unraveled by the genomic analysis of rust fungi.</title>
        <authorList>
            <person name="Duplessis S."/>
            <person name="Cuomo C.A."/>
            <person name="Lin Y.-C."/>
            <person name="Aerts A."/>
            <person name="Tisserant E."/>
            <person name="Veneault-Fourrey C."/>
            <person name="Joly D.L."/>
            <person name="Hacquard S."/>
            <person name="Amselem J."/>
            <person name="Cantarel B.L."/>
            <person name="Chiu R."/>
            <person name="Coutinho P.M."/>
            <person name="Feau N."/>
            <person name="Field M."/>
            <person name="Frey P."/>
            <person name="Gelhaye E."/>
            <person name="Goldberg J."/>
            <person name="Grabherr M.G."/>
            <person name="Kodira C.D."/>
            <person name="Kohler A."/>
            <person name="Kuees U."/>
            <person name="Lindquist E.A."/>
            <person name="Lucas S.M."/>
            <person name="Mago R."/>
            <person name="Mauceli E."/>
            <person name="Morin E."/>
            <person name="Murat C."/>
            <person name="Pangilinan J.L."/>
            <person name="Park R."/>
            <person name="Pearson M."/>
            <person name="Quesneville H."/>
            <person name="Rouhier N."/>
            <person name="Sakthikumar S."/>
            <person name="Salamov A.A."/>
            <person name="Schmutz J."/>
            <person name="Selles B."/>
            <person name="Shapiro H."/>
            <person name="Tanguay P."/>
            <person name="Tuskan G.A."/>
            <person name="Henrissat B."/>
            <person name="Van de Peer Y."/>
            <person name="Rouze P."/>
            <person name="Ellis J.G."/>
            <person name="Dodds P.N."/>
            <person name="Schein J.E."/>
            <person name="Zhong S."/>
            <person name="Hamelin R.C."/>
            <person name="Grigoriev I.V."/>
            <person name="Szabo L.J."/>
            <person name="Martin F."/>
        </authorList>
    </citation>
    <scope>NUCLEOTIDE SEQUENCE [LARGE SCALE GENOMIC DNA]</scope>
    <source>
        <strain evidence="10">98AG31 / pathotype 3-4-7</strain>
    </source>
</reference>
<evidence type="ECO:0000313" key="9">
    <source>
        <dbReference type="EMBL" id="EGG02443.1"/>
    </source>
</evidence>
<dbReference type="VEuPathDB" id="FungiDB:MELLADRAFT_75463"/>
<accession>F4RYU6</accession>
<dbReference type="InParanoid" id="F4RYU6"/>
<dbReference type="RefSeq" id="XP_007414428.1">
    <property type="nucleotide sequence ID" value="XM_007414366.1"/>
</dbReference>
<keyword evidence="10" id="KW-1185">Reference proteome</keyword>
<dbReference type="AlphaFoldDB" id="F4RYU6"/>
<dbReference type="eggNOG" id="KOG1992">
    <property type="taxonomic scope" value="Eukaryota"/>
</dbReference>
<dbReference type="STRING" id="747676.F4RYU6"/>
<dbReference type="GO" id="GO:0006611">
    <property type="term" value="P:protein export from nucleus"/>
    <property type="evidence" value="ECO:0007669"/>
    <property type="project" value="EnsemblFungi"/>
</dbReference>
<evidence type="ECO:0000256" key="7">
    <source>
        <dbReference type="ARBA" id="ARBA00023242"/>
    </source>
</evidence>
<organism evidence="10">
    <name type="scientific">Melampsora larici-populina (strain 98AG31 / pathotype 3-4-7)</name>
    <name type="common">Poplar leaf rust fungus</name>
    <dbReference type="NCBI Taxonomy" id="747676"/>
    <lineage>
        <taxon>Eukaryota</taxon>
        <taxon>Fungi</taxon>
        <taxon>Dikarya</taxon>
        <taxon>Basidiomycota</taxon>
        <taxon>Pucciniomycotina</taxon>
        <taxon>Pucciniomycetes</taxon>
        <taxon>Pucciniales</taxon>
        <taxon>Melampsoraceae</taxon>
        <taxon>Melampsora</taxon>
    </lineage>
</organism>
<dbReference type="Gene3D" id="1.25.10.10">
    <property type="entry name" value="Leucine-rich Repeat Variant"/>
    <property type="match status" value="1"/>
</dbReference>
<dbReference type="InterPro" id="IPR013713">
    <property type="entry name" value="XPO2_central"/>
</dbReference>
<keyword evidence="4" id="KW-0813">Transport</keyword>
<dbReference type="GO" id="GO:0031267">
    <property type="term" value="F:small GTPase binding"/>
    <property type="evidence" value="ECO:0007669"/>
    <property type="project" value="InterPro"/>
</dbReference>
<dbReference type="GO" id="GO:0034399">
    <property type="term" value="C:nuclear periphery"/>
    <property type="evidence" value="ECO:0007669"/>
    <property type="project" value="EnsemblFungi"/>
</dbReference>
<dbReference type="GO" id="GO:0061015">
    <property type="term" value="P:snRNA import into nucleus"/>
    <property type="evidence" value="ECO:0007669"/>
    <property type="project" value="EnsemblFungi"/>
</dbReference>
<keyword evidence="5" id="KW-0963">Cytoplasm</keyword>
<dbReference type="GO" id="GO:0005829">
    <property type="term" value="C:cytosol"/>
    <property type="evidence" value="ECO:0007669"/>
    <property type="project" value="TreeGrafter"/>
</dbReference>
<dbReference type="GO" id="GO:0006606">
    <property type="term" value="P:protein import into nucleus"/>
    <property type="evidence" value="ECO:0007669"/>
    <property type="project" value="TreeGrafter"/>
</dbReference>
<keyword evidence="6" id="KW-0653">Protein transport</keyword>
<gene>
    <name evidence="9" type="ORF">MELLADRAFT_75463</name>
</gene>
<evidence type="ECO:0000259" key="8">
    <source>
        <dbReference type="PROSITE" id="PS50166"/>
    </source>
</evidence>
<evidence type="ECO:0000256" key="2">
    <source>
        <dbReference type="ARBA" id="ARBA00004496"/>
    </source>
</evidence>
<dbReference type="InterPro" id="IPR005043">
    <property type="entry name" value="XPO2_C"/>
</dbReference>
<dbReference type="HOGENOM" id="CLU_009614_0_0_1"/>
<dbReference type="GO" id="GO:0005049">
    <property type="term" value="F:nuclear export signal receptor activity"/>
    <property type="evidence" value="ECO:0007669"/>
    <property type="project" value="EnsemblFungi"/>
</dbReference>
<name>F4RYU6_MELLP</name>
<evidence type="ECO:0000256" key="6">
    <source>
        <dbReference type="ARBA" id="ARBA00022927"/>
    </source>
</evidence>
<keyword evidence="7" id="KW-0539">Nucleus</keyword>